<comment type="caution">
    <text evidence="2">The sequence shown here is derived from an EMBL/GenBank/DDBJ whole genome shotgun (WGS) entry which is preliminary data.</text>
</comment>
<accession>A0ABP6NI00</accession>
<dbReference type="SUPFAM" id="SSF89796">
    <property type="entry name" value="CoA-transferase family III (CaiB/BaiF)"/>
    <property type="match status" value="2"/>
</dbReference>
<sequence>MPTAPLRQFRVLDMTTGVAGPYATKLLADAGADVVKVEPAGGDPYRRWTASGADLGGADGAMFCFLNAGKRSVRGTHDDPAVRALLAGADLLVESELDAAALAAVRATFPALDVVSISPFGRSGPWAGRPWTEFVLQALAGSTGGRGLPGRAPVHAGGRLGEWIAGSYAGAVALALRTAGRRRGQRGEHADVSMLECMCVAMSLYAPLSASLSGHRPAARTVEIPSVERSADGWVGFCTITGQMFQDFLVMIGRPDLTDDPSITDPGLRQGRRAEFQKIIEAWTVTMPTAAIEEIASALRIPVAPLGTPATITANEHFTARGVFVDNPSGGFAQPRRPYLIDGDAGPPPHPAPALGEHTGRIAWPARGPGRSAPDGRPLAGMRVIDLTGFWAGPSATHLLAALGADVIKVESARRPDGMRFTSTRPPSHDRWWEWGAIFQGANAGKRGITLDLTRPEGRQVLYGLAARAEVLIENYSPRVLDNFGITWERLHAACPRLTLVRMPAFGLDGPWRDRTGFAQTMEQATGLAWMTGYPDAPPMVLKGPCDPLAGLHAVVATLAALEHADATGAGVLVEVPMVETALNVAAEVVIEHTAYGAEPARAGNRGPVAAPQNLYRCGASDADEWLALAVATDEHWAALRAALGDPAWARAPELADAAGRRRAHDEIDERLAAHCAGRDAAELAEALTARGIPAARVVPPSEVLDNPQFTAREFAETLRHPLLGVHRMPGLPLRLASRDGPWLSRPAPTLGQHNDEVLREVAGLGPARIAQLRRTGVIGERPEGLT</sequence>
<gene>
    <name evidence="2" type="ORF">GCM10010466_42270</name>
</gene>
<organism evidence="2 3">
    <name type="scientific">Planomonospora alba</name>
    <dbReference type="NCBI Taxonomy" id="161354"/>
    <lineage>
        <taxon>Bacteria</taxon>
        <taxon>Bacillati</taxon>
        <taxon>Actinomycetota</taxon>
        <taxon>Actinomycetes</taxon>
        <taxon>Streptosporangiales</taxon>
        <taxon>Streptosporangiaceae</taxon>
        <taxon>Planomonospora</taxon>
    </lineage>
</organism>
<dbReference type="EMBL" id="BAAAUT010000034">
    <property type="protein sequence ID" value="GAA3146809.1"/>
    <property type="molecule type" value="Genomic_DNA"/>
</dbReference>
<dbReference type="InterPro" id="IPR044855">
    <property type="entry name" value="CoA-Trfase_III_dom3_sf"/>
</dbReference>
<dbReference type="InterPro" id="IPR003673">
    <property type="entry name" value="CoA-Trfase_fam_III"/>
</dbReference>
<reference evidence="3" key="1">
    <citation type="journal article" date="2019" name="Int. J. Syst. Evol. Microbiol.">
        <title>The Global Catalogue of Microorganisms (GCM) 10K type strain sequencing project: providing services to taxonomists for standard genome sequencing and annotation.</title>
        <authorList>
            <consortium name="The Broad Institute Genomics Platform"/>
            <consortium name="The Broad Institute Genome Sequencing Center for Infectious Disease"/>
            <person name="Wu L."/>
            <person name="Ma J."/>
        </authorList>
    </citation>
    <scope>NUCLEOTIDE SEQUENCE [LARGE SCALE GENOMIC DNA]</scope>
    <source>
        <strain evidence="3">JCM 9373</strain>
    </source>
</reference>
<evidence type="ECO:0000313" key="3">
    <source>
        <dbReference type="Proteomes" id="UP001500320"/>
    </source>
</evidence>
<evidence type="ECO:0000313" key="2">
    <source>
        <dbReference type="EMBL" id="GAA3146809.1"/>
    </source>
</evidence>
<name>A0ABP6NI00_9ACTN</name>
<keyword evidence="3" id="KW-1185">Reference proteome</keyword>
<dbReference type="PANTHER" id="PTHR48207:SF3">
    <property type="entry name" value="SUCCINATE--HYDROXYMETHYLGLUTARATE COA-TRANSFERASE"/>
    <property type="match status" value="1"/>
</dbReference>
<dbReference type="Gene3D" id="3.40.50.10540">
    <property type="entry name" value="Crotonobetainyl-coa:carnitine coa-transferase, domain 1"/>
    <property type="match status" value="2"/>
</dbReference>
<dbReference type="PANTHER" id="PTHR48207">
    <property type="entry name" value="SUCCINATE--HYDROXYMETHYLGLUTARATE COA-TRANSFERASE"/>
    <property type="match status" value="1"/>
</dbReference>
<dbReference type="Pfam" id="PF02515">
    <property type="entry name" value="CoA_transf_3"/>
    <property type="match status" value="2"/>
</dbReference>
<dbReference type="Proteomes" id="UP001500320">
    <property type="component" value="Unassembled WGS sequence"/>
</dbReference>
<evidence type="ECO:0000256" key="1">
    <source>
        <dbReference type="ARBA" id="ARBA00022679"/>
    </source>
</evidence>
<dbReference type="GO" id="GO:0016740">
    <property type="term" value="F:transferase activity"/>
    <property type="evidence" value="ECO:0007669"/>
    <property type="project" value="UniProtKB-KW"/>
</dbReference>
<keyword evidence="1 2" id="KW-0808">Transferase</keyword>
<proteinExistence type="predicted"/>
<protein>
    <submittedName>
        <fullName evidence="2">CoA transferase</fullName>
    </submittedName>
</protein>
<dbReference type="RefSeq" id="WP_344862133.1">
    <property type="nucleotide sequence ID" value="NZ_BAAAUT010000034.1"/>
</dbReference>
<dbReference type="InterPro" id="IPR050483">
    <property type="entry name" value="CoA-transferase_III_domain"/>
</dbReference>
<dbReference type="InterPro" id="IPR023606">
    <property type="entry name" value="CoA-Trfase_III_dom_1_sf"/>
</dbReference>
<dbReference type="Gene3D" id="3.30.1540.10">
    <property type="entry name" value="formyl-coa transferase, domain 3"/>
    <property type="match status" value="2"/>
</dbReference>